<dbReference type="SUPFAM" id="SSF55920">
    <property type="entry name" value="Creatinase/aminopeptidase"/>
    <property type="match status" value="1"/>
</dbReference>
<dbReference type="InterPro" id="IPR001131">
    <property type="entry name" value="Peptidase_M24B_aminopep-P_CS"/>
</dbReference>
<evidence type="ECO:0000313" key="5">
    <source>
        <dbReference type="EMBL" id="SDN50652.1"/>
    </source>
</evidence>
<dbReference type="InterPro" id="IPR029149">
    <property type="entry name" value="Creatin/AminoP/Spt16_N"/>
</dbReference>
<dbReference type="OrthoDB" id="9806388at2"/>
<dbReference type="EMBL" id="FNID01000021">
    <property type="protein sequence ID" value="SDN50652.1"/>
    <property type="molecule type" value="Genomic_DNA"/>
</dbReference>
<protein>
    <submittedName>
        <fullName evidence="5">Xaa-Pro dipeptidase</fullName>
    </submittedName>
</protein>
<evidence type="ECO:0000256" key="2">
    <source>
        <dbReference type="ARBA" id="ARBA00022801"/>
    </source>
</evidence>
<evidence type="ECO:0000259" key="3">
    <source>
        <dbReference type="Pfam" id="PF00557"/>
    </source>
</evidence>
<dbReference type="InterPro" id="IPR050659">
    <property type="entry name" value="Peptidase_M24B"/>
</dbReference>
<dbReference type="STRING" id="258515.SAMN05192585_12112"/>
<dbReference type="Gene3D" id="3.90.230.10">
    <property type="entry name" value="Creatinase/methionine aminopeptidase superfamily"/>
    <property type="match status" value="1"/>
</dbReference>
<dbReference type="Gene3D" id="3.40.350.10">
    <property type="entry name" value="Creatinase/prolidase N-terminal domain"/>
    <property type="match status" value="1"/>
</dbReference>
<dbReference type="GO" id="GO:0008235">
    <property type="term" value="F:metalloexopeptidase activity"/>
    <property type="evidence" value="ECO:0007669"/>
    <property type="project" value="UniProtKB-ARBA"/>
</dbReference>
<dbReference type="PANTHER" id="PTHR46112">
    <property type="entry name" value="AMINOPEPTIDASE"/>
    <property type="match status" value="1"/>
</dbReference>
<gene>
    <name evidence="5" type="ORF">SAMN05192585_12112</name>
</gene>
<accession>A0A1H0BYJ3</accession>
<proteinExistence type="predicted"/>
<dbReference type="InterPro" id="IPR000587">
    <property type="entry name" value="Creatinase_N"/>
</dbReference>
<dbReference type="CDD" id="cd01092">
    <property type="entry name" value="APP-like"/>
    <property type="match status" value="1"/>
</dbReference>
<dbReference type="Pfam" id="PF00557">
    <property type="entry name" value="Peptidase_M24"/>
    <property type="match status" value="1"/>
</dbReference>
<dbReference type="InterPro" id="IPR036005">
    <property type="entry name" value="Creatinase/aminopeptidase-like"/>
</dbReference>
<dbReference type="SUPFAM" id="SSF53092">
    <property type="entry name" value="Creatinase/prolidase N-terminal domain"/>
    <property type="match status" value="1"/>
</dbReference>
<feature type="domain" description="Peptidase M24" evidence="3">
    <location>
        <begin position="138"/>
        <end position="341"/>
    </location>
</feature>
<name>A0A1H0BYJ3_9FIRM</name>
<dbReference type="AlphaFoldDB" id="A0A1H0BYJ3"/>
<dbReference type="PRINTS" id="PR00599">
    <property type="entry name" value="MAPEPTIDASE"/>
</dbReference>
<sequence length="357" mass="39194">MNNVRLDQTIKGLAEIGLAQMVITDPATIYYLTGRWIDPGERLLALYMNSNGQNRMLINELFTVPEELGVQKVWYSDTQNAVALLAECIERDKPLGIDKNMPARFLLGLMELEAASGYKNASVCVDRVRARKDKNEAELMRRASRMNDVAIGMVAAKVREGITEEQLAAEVIAAYRCLGAEGVSFEPLIGFGANAAIGHHAPDQTVLREGDCVLIDIGCKKDGYCADMTRTYFYRSVPEKLREVYGLVQQANAAARAIIKPGVRFCDIDAAARNIIAEAGYGSFFTHRLGHSIGIEVHEYGDVSSVNENPVEEGMVFSIEPGIYLPDIGGVRIEDLVLVTANGCETLNCISRDLNIL</sequence>
<keyword evidence="2" id="KW-0378">Hydrolase</keyword>
<dbReference type="PANTHER" id="PTHR46112:SF3">
    <property type="entry name" value="AMINOPEPTIDASE YPDF"/>
    <property type="match status" value="1"/>
</dbReference>
<dbReference type="Pfam" id="PF01321">
    <property type="entry name" value="Creatinase_N"/>
    <property type="match status" value="1"/>
</dbReference>
<evidence type="ECO:0000313" key="6">
    <source>
        <dbReference type="Proteomes" id="UP000199182"/>
    </source>
</evidence>
<dbReference type="Proteomes" id="UP000199182">
    <property type="component" value="Unassembled WGS sequence"/>
</dbReference>
<evidence type="ECO:0000259" key="4">
    <source>
        <dbReference type="Pfam" id="PF01321"/>
    </source>
</evidence>
<dbReference type="GO" id="GO:0004177">
    <property type="term" value="F:aminopeptidase activity"/>
    <property type="evidence" value="ECO:0007669"/>
    <property type="project" value="UniProtKB-ARBA"/>
</dbReference>
<dbReference type="PROSITE" id="PS00491">
    <property type="entry name" value="PROLINE_PEPTIDASE"/>
    <property type="match status" value="1"/>
</dbReference>
<dbReference type="InterPro" id="IPR001714">
    <property type="entry name" value="Pept_M24_MAP"/>
</dbReference>
<dbReference type="InterPro" id="IPR000994">
    <property type="entry name" value="Pept_M24"/>
</dbReference>
<dbReference type="GO" id="GO:0046872">
    <property type="term" value="F:metal ion binding"/>
    <property type="evidence" value="ECO:0007669"/>
    <property type="project" value="UniProtKB-KW"/>
</dbReference>
<keyword evidence="6" id="KW-1185">Reference proteome</keyword>
<evidence type="ECO:0000256" key="1">
    <source>
        <dbReference type="ARBA" id="ARBA00022723"/>
    </source>
</evidence>
<organism evidence="5 6">
    <name type="scientific">Acetanaerobacterium elongatum</name>
    <dbReference type="NCBI Taxonomy" id="258515"/>
    <lineage>
        <taxon>Bacteria</taxon>
        <taxon>Bacillati</taxon>
        <taxon>Bacillota</taxon>
        <taxon>Clostridia</taxon>
        <taxon>Eubacteriales</taxon>
        <taxon>Oscillospiraceae</taxon>
        <taxon>Acetanaerobacterium</taxon>
    </lineage>
</organism>
<keyword evidence="1" id="KW-0479">Metal-binding</keyword>
<reference evidence="5 6" key="1">
    <citation type="submission" date="2016-10" db="EMBL/GenBank/DDBJ databases">
        <authorList>
            <person name="de Groot N.N."/>
        </authorList>
    </citation>
    <scope>NUCLEOTIDE SEQUENCE [LARGE SCALE GENOMIC DNA]</scope>
    <source>
        <strain evidence="5 6">CGMCC 1.5012</strain>
    </source>
</reference>
<feature type="domain" description="Creatinase N-terminal" evidence="4">
    <location>
        <begin position="5"/>
        <end position="130"/>
    </location>
</feature>
<dbReference type="RefSeq" id="WP_092640824.1">
    <property type="nucleotide sequence ID" value="NZ_FNID01000021.1"/>
</dbReference>